<dbReference type="SMART" id="SM00260">
    <property type="entry name" value="CheW"/>
    <property type="match status" value="1"/>
</dbReference>
<dbReference type="InterPro" id="IPR005467">
    <property type="entry name" value="His_kinase_dom"/>
</dbReference>
<dbReference type="Gene3D" id="3.30.565.10">
    <property type="entry name" value="Histidine kinase-like ATPase, C-terminal domain"/>
    <property type="match status" value="1"/>
</dbReference>
<evidence type="ECO:0000256" key="1">
    <source>
        <dbReference type="ARBA" id="ARBA00000085"/>
    </source>
</evidence>
<evidence type="ECO:0000259" key="11">
    <source>
        <dbReference type="PROSITE" id="PS50109"/>
    </source>
</evidence>
<dbReference type="PROSITE" id="PS50894">
    <property type="entry name" value="HPT"/>
    <property type="match status" value="1"/>
</dbReference>
<organism evidence="15 16">
    <name type="scientific">Legionella quinlivanii</name>
    <dbReference type="NCBI Taxonomy" id="45073"/>
    <lineage>
        <taxon>Bacteria</taxon>
        <taxon>Pseudomonadati</taxon>
        <taxon>Pseudomonadota</taxon>
        <taxon>Gammaproteobacteria</taxon>
        <taxon>Legionellales</taxon>
        <taxon>Legionellaceae</taxon>
        <taxon>Legionella</taxon>
    </lineage>
</organism>
<dbReference type="OrthoDB" id="9803176at2"/>
<evidence type="ECO:0000313" key="15">
    <source>
        <dbReference type="EMBL" id="KTD46524.1"/>
    </source>
</evidence>
<dbReference type="Proteomes" id="UP000054618">
    <property type="component" value="Unassembled WGS sequence"/>
</dbReference>
<dbReference type="Pfam" id="PF01627">
    <property type="entry name" value="Hpt"/>
    <property type="match status" value="1"/>
</dbReference>
<comment type="caution">
    <text evidence="15">The sequence shown here is derived from an EMBL/GenBank/DDBJ whole genome shotgun (WGS) entry which is preliminary data.</text>
</comment>
<dbReference type="Pfam" id="PF02518">
    <property type="entry name" value="HATPase_c"/>
    <property type="match status" value="1"/>
</dbReference>
<gene>
    <name evidence="15" type="ORF">Lqui_2449</name>
</gene>
<evidence type="ECO:0000256" key="7">
    <source>
        <dbReference type="ARBA" id="ARBA00023012"/>
    </source>
</evidence>
<dbReference type="Gene3D" id="1.20.120.160">
    <property type="entry name" value="HPT domain"/>
    <property type="match status" value="1"/>
</dbReference>
<dbReference type="SUPFAM" id="SSF50341">
    <property type="entry name" value="CheW-like"/>
    <property type="match status" value="1"/>
</dbReference>
<comment type="function">
    <text evidence="8">Involved in the transmission of sensory signals from the chemoreceptors to the flagellar motors. CheA is autophosphorylated; it can transfer its phosphate group to either CheB or CheY.</text>
</comment>
<dbReference type="PRINTS" id="PR00344">
    <property type="entry name" value="BCTRLSENSOR"/>
</dbReference>
<dbReference type="PROSITE" id="PS50851">
    <property type="entry name" value="CHEW"/>
    <property type="match status" value="1"/>
</dbReference>
<dbReference type="Gene3D" id="2.30.30.40">
    <property type="entry name" value="SH3 Domains"/>
    <property type="match status" value="1"/>
</dbReference>
<keyword evidence="4 10" id="KW-0597">Phosphoprotein</keyword>
<evidence type="ECO:0000259" key="13">
    <source>
        <dbReference type="PROSITE" id="PS50851"/>
    </source>
</evidence>
<dbReference type="Pfam" id="PF00072">
    <property type="entry name" value="Response_reg"/>
    <property type="match status" value="1"/>
</dbReference>
<protein>
    <recommendedName>
        <fullName evidence="3">Chemotaxis protein CheA</fullName>
        <ecNumber evidence="2">2.7.13.3</ecNumber>
    </recommendedName>
</protein>
<dbReference type="PROSITE" id="PS50110">
    <property type="entry name" value="RESPONSE_REGULATORY"/>
    <property type="match status" value="1"/>
</dbReference>
<dbReference type="InterPro" id="IPR011006">
    <property type="entry name" value="CheY-like_superfamily"/>
</dbReference>
<dbReference type="PROSITE" id="PS50109">
    <property type="entry name" value="HIS_KIN"/>
    <property type="match status" value="1"/>
</dbReference>
<dbReference type="CDD" id="cd00088">
    <property type="entry name" value="HPT"/>
    <property type="match status" value="1"/>
</dbReference>
<evidence type="ECO:0000313" key="16">
    <source>
        <dbReference type="Proteomes" id="UP000054618"/>
    </source>
</evidence>
<dbReference type="SUPFAM" id="SSF52172">
    <property type="entry name" value="CheY-like"/>
    <property type="match status" value="1"/>
</dbReference>
<feature type="domain" description="CheW-like" evidence="13">
    <location>
        <begin position="414"/>
        <end position="549"/>
    </location>
</feature>
<evidence type="ECO:0000256" key="5">
    <source>
        <dbReference type="ARBA" id="ARBA00022679"/>
    </source>
</evidence>
<evidence type="ECO:0000256" key="6">
    <source>
        <dbReference type="ARBA" id="ARBA00022777"/>
    </source>
</evidence>
<dbReference type="InterPro" id="IPR051315">
    <property type="entry name" value="Bact_Chemotaxis_CheA"/>
</dbReference>
<evidence type="ECO:0000256" key="3">
    <source>
        <dbReference type="ARBA" id="ARBA00021495"/>
    </source>
</evidence>
<feature type="domain" description="Response regulatory" evidence="12">
    <location>
        <begin position="571"/>
        <end position="687"/>
    </location>
</feature>
<keyword evidence="6 15" id="KW-0418">Kinase</keyword>
<keyword evidence="7" id="KW-0902">Two-component regulatory system</keyword>
<dbReference type="Pfam" id="PF01584">
    <property type="entry name" value="CheW"/>
    <property type="match status" value="1"/>
</dbReference>
<dbReference type="SMART" id="SM00073">
    <property type="entry name" value="HPT"/>
    <property type="match status" value="1"/>
</dbReference>
<dbReference type="InterPro" id="IPR036641">
    <property type="entry name" value="HPT_dom_sf"/>
</dbReference>
<comment type="catalytic activity">
    <reaction evidence="1">
        <text>ATP + protein L-histidine = ADP + protein N-phospho-L-histidine.</text>
        <dbReference type="EC" id="2.7.13.3"/>
    </reaction>
</comment>
<dbReference type="GO" id="GO:0000155">
    <property type="term" value="F:phosphorelay sensor kinase activity"/>
    <property type="evidence" value="ECO:0007669"/>
    <property type="project" value="UniProtKB-ARBA"/>
</dbReference>
<keyword evidence="16" id="KW-1185">Reference proteome</keyword>
<evidence type="ECO:0000259" key="12">
    <source>
        <dbReference type="PROSITE" id="PS50110"/>
    </source>
</evidence>
<dbReference type="InterPro" id="IPR001789">
    <property type="entry name" value="Sig_transdc_resp-reg_receiver"/>
</dbReference>
<dbReference type="InterPro" id="IPR036890">
    <property type="entry name" value="HATPase_C_sf"/>
</dbReference>
<feature type="modified residue" description="4-aspartylphosphate" evidence="10">
    <location>
        <position position="620"/>
    </location>
</feature>
<dbReference type="GO" id="GO:0006935">
    <property type="term" value="P:chemotaxis"/>
    <property type="evidence" value="ECO:0007669"/>
    <property type="project" value="InterPro"/>
</dbReference>
<evidence type="ECO:0000256" key="4">
    <source>
        <dbReference type="ARBA" id="ARBA00022553"/>
    </source>
</evidence>
<dbReference type="SMART" id="SM00387">
    <property type="entry name" value="HATPase_c"/>
    <property type="match status" value="1"/>
</dbReference>
<dbReference type="SUPFAM" id="SSF47226">
    <property type="entry name" value="Histidine-containing phosphotransfer domain, HPT domain"/>
    <property type="match status" value="1"/>
</dbReference>
<evidence type="ECO:0000256" key="9">
    <source>
        <dbReference type="PROSITE-ProRule" id="PRU00110"/>
    </source>
</evidence>
<reference evidence="15 16" key="1">
    <citation type="submission" date="2015-11" db="EMBL/GenBank/DDBJ databases">
        <title>Genomic analysis of 38 Legionella species identifies large and diverse effector repertoires.</title>
        <authorList>
            <person name="Burstein D."/>
            <person name="Amaro F."/>
            <person name="Zusman T."/>
            <person name="Lifshitz Z."/>
            <person name="Cohen O."/>
            <person name="Gilbert J.A."/>
            <person name="Pupko T."/>
            <person name="Shuman H.A."/>
            <person name="Segal G."/>
        </authorList>
    </citation>
    <scope>NUCLEOTIDE SEQUENCE [LARGE SCALE GENOMIC DNA]</scope>
    <source>
        <strain evidence="15 16">CDC#1442-AUS-E</strain>
    </source>
</reference>
<feature type="modified residue" description="Phosphohistidine" evidence="9">
    <location>
        <position position="54"/>
    </location>
</feature>
<name>A0A0W0XPJ7_9GAMM</name>
<proteinExistence type="predicted"/>
<feature type="domain" description="HPt" evidence="14">
    <location>
        <begin position="4"/>
        <end position="115"/>
    </location>
</feature>
<dbReference type="InterPro" id="IPR036061">
    <property type="entry name" value="CheW-like_dom_sf"/>
</dbReference>
<accession>A0A0W0XPJ7</accession>
<evidence type="ECO:0000256" key="2">
    <source>
        <dbReference type="ARBA" id="ARBA00012438"/>
    </source>
</evidence>
<dbReference type="FunFam" id="3.30.565.10:FF:000016">
    <property type="entry name" value="Chemotaxis protein CheA, putative"/>
    <property type="match status" value="1"/>
</dbReference>
<dbReference type="SUPFAM" id="SSF55874">
    <property type="entry name" value="ATPase domain of HSP90 chaperone/DNA topoisomerase II/histidine kinase"/>
    <property type="match status" value="1"/>
</dbReference>
<dbReference type="STRING" id="45073.Lqui_2449"/>
<dbReference type="EC" id="2.7.13.3" evidence="2"/>
<dbReference type="Gene3D" id="3.40.50.2300">
    <property type="match status" value="1"/>
</dbReference>
<dbReference type="InterPro" id="IPR002545">
    <property type="entry name" value="CheW-lke_dom"/>
</dbReference>
<dbReference type="PANTHER" id="PTHR43395:SF1">
    <property type="entry name" value="CHEMOTAXIS PROTEIN CHEA"/>
    <property type="match status" value="1"/>
</dbReference>
<dbReference type="SMART" id="SM00448">
    <property type="entry name" value="REC"/>
    <property type="match status" value="1"/>
</dbReference>
<dbReference type="EMBL" id="LNYS01000022">
    <property type="protein sequence ID" value="KTD46524.1"/>
    <property type="molecule type" value="Genomic_DNA"/>
</dbReference>
<dbReference type="InterPro" id="IPR003594">
    <property type="entry name" value="HATPase_dom"/>
</dbReference>
<sequence>MPIDPKLAQMLLETFKTELQELHQSMINDLLSLEKAHSAEEVEEILKRLFRYSHNMKGAAACASIDAIASMAHRLEDLFSKWRETHHIPDISQINACLEVADNTLLALEDHCNAKPINIENYLQPLSGRKTIHSHTDTGESELIKLPLARLERVSAKANEFITYRLKLMNWFKSIDYYLNKLNETDFDLAPLLKKLGTISRDSGQFLGEFSRAVQSLQDDLRAMRMLPISNLLVPLNRTVRDVAASLNKTVELQVQGGDIELDKTIIDAIREPLIHLVRNAIDHGIESDEKRKELNKPQPAILSIQVIQSSGKIKLSCCDDGQGINLEKIRKHAVESGLYNQNEVENFDEEQLLDCLFLSGFSLQKKITELSGRGVGLDVVKNAIEKIKGTVQVKTTPGHGTCFTFNLPLTLATTRGVFFKSNEQTFMLPTLSLDALYEINPDKLQQVDNKSVLIVNNRPIPIKVLQDLLYAEKAVIDRNSNYYGLLLNINNKPLILLVEAILDEQDCVVKPLPYPLGKLEQFIGVTLTGESELVLVLDPIKLMQRAQADEQSWFNHSPKSKEPREISKKRVLIVDDSLTTRSLCTNALEAAGYETVSADNGQKAWQLLQNKSFDAVITDIVMPKMDGFKLTELIKKSEKLFHTPVIIVSLLHSEEDKRRGLEAGANAFLVKSEFDTHSLIDVMESLL</sequence>
<feature type="domain" description="Histidine kinase" evidence="11">
    <location>
        <begin position="214"/>
        <end position="412"/>
    </location>
</feature>
<evidence type="ECO:0000256" key="8">
    <source>
        <dbReference type="ARBA" id="ARBA00035100"/>
    </source>
</evidence>
<evidence type="ECO:0000259" key="14">
    <source>
        <dbReference type="PROSITE" id="PS50894"/>
    </source>
</evidence>
<evidence type="ECO:0000256" key="10">
    <source>
        <dbReference type="PROSITE-ProRule" id="PRU00169"/>
    </source>
</evidence>
<dbReference type="InterPro" id="IPR008207">
    <property type="entry name" value="Sig_transdc_His_kin_Hpt_dom"/>
</dbReference>
<dbReference type="PANTHER" id="PTHR43395">
    <property type="entry name" value="SENSOR HISTIDINE KINASE CHEA"/>
    <property type="match status" value="1"/>
</dbReference>
<dbReference type="InterPro" id="IPR004358">
    <property type="entry name" value="Sig_transdc_His_kin-like_C"/>
</dbReference>
<keyword evidence="5 15" id="KW-0808">Transferase</keyword>
<dbReference type="PATRIC" id="fig|45073.5.peg.2590"/>
<dbReference type="RefSeq" id="WP_058508535.1">
    <property type="nucleotide sequence ID" value="NZ_CAAAIK010000008.1"/>
</dbReference>
<dbReference type="AlphaFoldDB" id="A0A0W0XPJ7"/>